<accession>A0ABR0DU27</accession>
<dbReference type="InterPro" id="IPR044842">
    <property type="entry name" value="ALKBH9B/ALKBH10B-like"/>
</dbReference>
<comment type="similarity">
    <text evidence="1">Belongs to the alkB family.</text>
</comment>
<evidence type="ECO:0000313" key="4">
    <source>
        <dbReference type="Proteomes" id="UP001291926"/>
    </source>
</evidence>
<name>A0ABR0DU27_9LAMI</name>
<comment type="caution">
    <text evidence="3">The sequence shown here is derived from an EMBL/GenBank/DDBJ whole genome shotgun (WGS) entry which is preliminary data.</text>
</comment>
<dbReference type="Pfam" id="PF03171">
    <property type="entry name" value="2OG-FeII_Oxy"/>
    <property type="match status" value="1"/>
</dbReference>
<reference evidence="3 4" key="1">
    <citation type="journal article" date="2023" name="bioRxiv">
        <title>Genome report: Whole genome sequence and annotation of Penstemon davidsonii.</title>
        <authorList>
            <person name="Ostevik K.L."/>
            <person name="Alabady M."/>
            <person name="Zhang M."/>
            <person name="Rausher M.D."/>
        </authorList>
    </citation>
    <scope>NUCLEOTIDE SEQUENCE [LARGE SCALE GENOMIC DNA]</scope>
    <source>
        <strain evidence="3">DNT005</strain>
        <tissue evidence="3">Whole leaf</tissue>
    </source>
</reference>
<dbReference type="PANTHER" id="PTHR31447:SF2">
    <property type="entry name" value="RNA DEMETHYLASE ALKBH10B"/>
    <property type="match status" value="1"/>
</dbReference>
<dbReference type="EMBL" id="JAYDYQ010001087">
    <property type="protein sequence ID" value="KAK4492554.1"/>
    <property type="molecule type" value="Genomic_DNA"/>
</dbReference>
<dbReference type="InterPro" id="IPR037151">
    <property type="entry name" value="AlkB-like_sf"/>
</dbReference>
<feature type="domain" description="Isopenicillin N synthase-like Fe(2+) 2OG dioxygenase" evidence="2">
    <location>
        <begin position="320"/>
        <end position="412"/>
    </location>
</feature>
<dbReference type="InterPro" id="IPR044861">
    <property type="entry name" value="IPNS-like_FE2OG_OXY"/>
</dbReference>
<keyword evidence="4" id="KW-1185">Reference proteome</keyword>
<evidence type="ECO:0000259" key="2">
    <source>
        <dbReference type="Pfam" id="PF03171"/>
    </source>
</evidence>
<protein>
    <recommendedName>
        <fullName evidence="2">Isopenicillin N synthase-like Fe(2+) 2OG dioxygenase domain-containing protein</fullName>
    </recommendedName>
</protein>
<organism evidence="3 4">
    <name type="scientific">Penstemon davidsonii</name>
    <dbReference type="NCBI Taxonomy" id="160366"/>
    <lineage>
        <taxon>Eukaryota</taxon>
        <taxon>Viridiplantae</taxon>
        <taxon>Streptophyta</taxon>
        <taxon>Embryophyta</taxon>
        <taxon>Tracheophyta</taxon>
        <taxon>Spermatophyta</taxon>
        <taxon>Magnoliopsida</taxon>
        <taxon>eudicotyledons</taxon>
        <taxon>Gunneridae</taxon>
        <taxon>Pentapetalae</taxon>
        <taxon>asterids</taxon>
        <taxon>lamiids</taxon>
        <taxon>Lamiales</taxon>
        <taxon>Plantaginaceae</taxon>
        <taxon>Cheloneae</taxon>
        <taxon>Penstemon</taxon>
    </lineage>
</organism>
<dbReference type="SUPFAM" id="SSF51197">
    <property type="entry name" value="Clavaminate synthase-like"/>
    <property type="match status" value="1"/>
</dbReference>
<proteinExistence type="inferred from homology"/>
<dbReference type="PANTHER" id="PTHR31447">
    <property type="entry name" value="HYDROXYPROLINE-RICH GLYCOPROTEIN FAMILY PROTEIN-RELATED"/>
    <property type="match status" value="1"/>
</dbReference>
<evidence type="ECO:0000256" key="1">
    <source>
        <dbReference type="ARBA" id="ARBA00007879"/>
    </source>
</evidence>
<evidence type="ECO:0000313" key="3">
    <source>
        <dbReference type="EMBL" id="KAK4492554.1"/>
    </source>
</evidence>
<sequence>MPPPAGIGAQGDRIPMVVPAMVKQPQPPMLAELNEAFAKDAIIAWFRGEFAAANAIIDSLCGHLRQLDGGEPAAYQSAFAAIHRRRLNWIPILQMQKYYSIADVTMELKKVVEKKREEECDVDAKKVNEEEVKEKNLESSVVDEDITADESIDSEITDTGSQEVQQSLEDTDISSNHEDCEARRAKIKTIKGFVAKEPLKGHMASPFLLQFLTFYLQCLKLYEDIFSDVELSKLNDFVNELRVAGQNGDLSGETFVLFNQQMKGNKRELIQLGVPIFKRIGEDTTDQLQKNYIEPIPALLEGVIEHLIRWLLISENKRPNSCIINFFDEGEYSQPFLKPPHLDQPLSTLLLSESTMAFGRTLVSNNEGNYRGPLMLSLKKGSLLVMRGNSSDTARHVMCSSENKRVSLTFFRVRRETENQITHSATLWQPGVPSPYITTPNSYAQMNMIPKWGLMRAPVVMLAPARPMVVNPRRMTRGTGVFLPWTVGSRRPAKHLPPRAQKRRFLALQSPVETHTTETISDSGANSP</sequence>
<gene>
    <name evidence="3" type="ORF">RD792_003366</name>
</gene>
<dbReference type="Proteomes" id="UP001291926">
    <property type="component" value="Unassembled WGS sequence"/>
</dbReference>
<dbReference type="Gene3D" id="2.60.120.590">
    <property type="entry name" value="Alpha-ketoglutarate-dependent dioxygenase AlkB-like"/>
    <property type="match status" value="1"/>
</dbReference>